<keyword evidence="2" id="KW-1185">Reference proteome</keyword>
<protein>
    <submittedName>
        <fullName evidence="1">Uncharacterized protein</fullName>
    </submittedName>
</protein>
<comment type="caution">
    <text evidence="1">The sequence shown here is derived from an EMBL/GenBank/DDBJ whole genome shotgun (WGS) entry which is preliminary data.</text>
</comment>
<dbReference type="EMBL" id="AKWZ02000004">
    <property type="protein sequence ID" value="EPG75092.1"/>
    <property type="molecule type" value="Genomic_DNA"/>
</dbReference>
<accession>S3W486</accession>
<sequence>MGDLNSKFKNFEKIAQSGLARKNIWLSKHTREVVTAEQ</sequence>
<evidence type="ECO:0000313" key="2">
    <source>
        <dbReference type="Proteomes" id="UP000014540"/>
    </source>
</evidence>
<name>S3W486_9LEPT</name>
<organism evidence="1 2">
    <name type="scientific">Leptospira fainei serovar Hurstbridge str. BUT 6</name>
    <dbReference type="NCBI Taxonomy" id="1193011"/>
    <lineage>
        <taxon>Bacteria</taxon>
        <taxon>Pseudomonadati</taxon>
        <taxon>Spirochaetota</taxon>
        <taxon>Spirochaetia</taxon>
        <taxon>Leptospirales</taxon>
        <taxon>Leptospiraceae</taxon>
        <taxon>Leptospira</taxon>
    </lineage>
</organism>
<dbReference type="STRING" id="1193011.LEP1GSC058_0171"/>
<gene>
    <name evidence="1" type="ORF">LEP1GSC058_0171</name>
</gene>
<evidence type="ECO:0000313" key="1">
    <source>
        <dbReference type="EMBL" id="EPG75092.1"/>
    </source>
</evidence>
<dbReference type="AlphaFoldDB" id="S3W486"/>
<dbReference type="Proteomes" id="UP000014540">
    <property type="component" value="Unassembled WGS sequence"/>
</dbReference>
<reference evidence="1" key="1">
    <citation type="submission" date="2013-04" db="EMBL/GenBank/DDBJ databases">
        <authorList>
            <person name="Harkins D.M."/>
            <person name="Durkin A.S."/>
            <person name="Selengut J.D."/>
            <person name="Sanka R."/>
            <person name="DePew J."/>
            <person name="Purushe J."/>
            <person name="Ahmed A."/>
            <person name="van der Linden H."/>
            <person name="Goris M.G.A."/>
            <person name="Hartskeerl R.A."/>
            <person name="Vinetz J.M."/>
            <person name="Sutton G.G."/>
            <person name="Nelson W.C."/>
            <person name="Fouts D.E."/>
        </authorList>
    </citation>
    <scope>NUCLEOTIDE SEQUENCE [LARGE SCALE GENOMIC DNA]</scope>
    <source>
        <strain evidence="1">BUT 6</strain>
    </source>
</reference>
<proteinExistence type="predicted"/>